<organism evidence="1">
    <name type="scientific">Pseudomonas fluorescens (strain Q2-87)</name>
    <dbReference type="NCBI Taxonomy" id="1038922"/>
    <lineage>
        <taxon>Bacteria</taxon>
        <taxon>Pseudomonadati</taxon>
        <taxon>Pseudomonadota</taxon>
        <taxon>Gammaproteobacteria</taxon>
        <taxon>Pseudomonadales</taxon>
        <taxon>Pseudomonadaceae</taxon>
        <taxon>Pseudomonas</taxon>
    </lineage>
</organism>
<dbReference type="Proteomes" id="UP000007289">
    <property type="component" value="Chromosome"/>
</dbReference>
<comment type="caution">
    <text evidence="1">The sequence shown here is derived from an EMBL/GenBank/DDBJ whole genome shotgun (WGS) entry which is preliminary data.</text>
</comment>
<name>J2Y8L9_PSEFQ</name>
<protein>
    <submittedName>
        <fullName evidence="1">Uncharacterized protein</fullName>
    </submittedName>
</protein>
<accession>J2Y8L9</accession>
<proteinExistence type="predicted"/>
<dbReference type="EMBL" id="AGBM01000001">
    <property type="protein sequence ID" value="EJL03606.1"/>
    <property type="molecule type" value="Genomic_DNA"/>
</dbReference>
<sequence length="46" mass="5526">MDVEKQYEKLTRMADDLKQQGIIDKHDWRRLMGEAVSYYAHAIEKD</sequence>
<reference evidence="1" key="1">
    <citation type="journal article" date="2012" name="PLoS Genet.">
        <title>Comparative Genomics of Plant-Associated Pseudomonas spp.: Insights into Diversity and Inheritance of Traits Involved in Multitrophic Interactions.</title>
        <authorList>
            <person name="Loper J.E."/>
            <person name="Hassan K.A."/>
            <person name="Mavrodi D.V."/>
            <person name="Davis E.W.II."/>
            <person name="Lim C.K."/>
            <person name="Shaffer B.T."/>
            <person name="Elbourne L.D."/>
            <person name="Stockwell V.O."/>
            <person name="Hartney S.L."/>
            <person name="Breakwell K."/>
            <person name="Henkels M.D."/>
            <person name="Tetu S.G."/>
            <person name="Rangel L.I."/>
            <person name="Kidarsa T.A."/>
            <person name="Wilson N.L."/>
            <person name="van de Mortel J.E."/>
            <person name="Song C."/>
            <person name="Blumhagen R."/>
            <person name="Radune D."/>
            <person name="Hostetler J.B."/>
            <person name="Brinkac L.M."/>
            <person name="Durkin A.S."/>
            <person name="Kluepfel D.A."/>
            <person name="Wechter W.P."/>
            <person name="Anderson A.J."/>
            <person name="Kim Y.C."/>
            <person name="Pierson L.S.III."/>
            <person name="Pierson E.A."/>
            <person name="Lindow S.E."/>
            <person name="Kobayashi D.Y."/>
            <person name="Raaijmakers J.M."/>
            <person name="Weller D.M."/>
            <person name="Thomashow L.S."/>
            <person name="Allen A.E."/>
            <person name="Paulsen I.T."/>
        </authorList>
    </citation>
    <scope>NUCLEOTIDE SEQUENCE [LARGE SCALE GENOMIC DNA]</scope>
    <source>
        <strain evidence="1">Q2-87</strain>
    </source>
</reference>
<gene>
    <name evidence="1" type="ORF">PflQ2_3553</name>
</gene>
<evidence type="ECO:0000313" key="1">
    <source>
        <dbReference type="EMBL" id="EJL03606.1"/>
    </source>
</evidence>
<dbReference type="HOGENOM" id="CLU_3187916_0_0_6"/>
<dbReference type="AlphaFoldDB" id="J2Y8L9"/>